<dbReference type="RefSeq" id="WP_152660826.1">
    <property type="nucleotide sequence ID" value="NZ_CP036422.1"/>
</dbReference>
<dbReference type="EMBL" id="CP036422">
    <property type="protein sequence ID" value="QFU74714.1"/>
    <property type="molecule type" value="Genomic_DNA"/>
</dbReference>
<dbReference type="InterPro" id="IPR027417">
    <property type="entry name" value="P-loop_NTPase"/>
</dbReference>
<keyword evidence="2" id="KW-1185">Reference proteome</keyword>
<dbReference type="Gene3D" id="3.40.50.300">
    <property type="entry name" value="P-loop containing nucleotide triphosphate hydrolases"/>
    <property type="match status" value="1"/>
</dbReference>
<protein>
    <recommendedName>
        <fullName evidence="3">Sulfotransferase family protein</fullName>
    </recommendedName>
</protein>
<evidence type="ECO:0000313" key="1">
    <source>
        <dbReference type="EMBL" id="QFU74714.1"/>
    </source>
</evidence>
<dbReference type="KEGG" id="halc:EY643_03045"/>
<gene>
    <name evidence="1" type="ORF">EY643_03045</name>
</gene>
<evidence type="ECO:0000313" key="2">
    <source>
        <dbReference type="Proteomes" id="UP000326287"/>
    </source>
</evidence>
<evidence type="ECO:0008006" key="3">
    <source>
        <dbReference type="Google" id="ProtNLM"/>
    </source>
</evidence>
<proteinExistence type="predicted"/>
<reference evidence="1 2" key="1">
    <citation type="submission" date="2019-02" db="EMBL/GenBank/DDBJ databases">
        <authorList>
            <person name="Li S.-H."/>
        </authorList>
    </citation>
    <scope>NUCLEOTIDE SEQUENCE [LARGE SCALE GENOMIC DNA]</scope>
    <source>
        <strain evidence="1 2">IMCC14385</strain>
    </source>
</reference>
<dbReference type="OrthoDB" id="5735591at2"/>
<dbReference type="Proteomes" id="UP000326287">
    <property type="component" value="Chromosome"/>
</dbReference>
<dbReference type="SUPFAM" id="SSF52540">
    <property type="entry name" value="P-loop containing nucleoside triphosphate hydrolases"/>
    <property type="match status" value="1"/>
</dbReference>
<sequence length="310" mass="34988">MSSLPRFKHCYLHIGLDKTGTTSVQRAFAREAALLESNCDLHFPHIFPDRVHFDGNHSPYLRALFCEFPRARRRLAARGLTSEEEIAHYNRTTLKALHAGFTATSATRLLLSAEVVTHFQQEDLESLKLWCQELAENITVIACIRHPVHALASEMQQRLRIGAKLENLNTHPPHHRLREKFTQLENIFGRSSVLAYSFHRATEHPSGLAAALLAELAIEQDSLFERERASNTSMSAEAARQLSAYNEQLPAFIEGRANPARCAQEVRRLAAIPGETFCASAEASQRVAELAASDIAWMEDRYSIDLRYRT</sequence>
<accession>A0A5P9NHN5</accession>
<name>A0A5P9NHN5_9GAMM</name>
<organism evidence="1 2">
    <name type="scientific">Halioglobus maricola</name>
    <dbReference type="NCBI Taxonomy" id="2601894"/>
    <lineage>
        <taxon>Bacteria</taxon>
        <taxon>Pseudomonadati</taxon>
        <taxon>Pseudomonadota</taxon>
        <taxon>Gammaproteobacteria</taxon>
        <taxon>Cellvibrionales</taxon>
        <taxon>Halieaceae</taxon>
        <taxon>Halioglobus</taxon>
    </lineage>
</organism>
<dbReference type="AlphaFoldDB" id="A0A5P9NHN5"/>